<dbReference type="Pfam" id="PF04545">
    <property type="entry name" value="Sigma70_r4"/>
    <property type="match status" value="1"/>
</dbReference>
<proteinExistence type="inferred from homology"/>
<keyword evidence="5" id="KW-0804">Transcription</keyword>
<dbReference type="InterPro" id="IPR014325">
    <property type="entry name" value="RNA_pol_sigma-E_actinobac"/>
</dbReference>
<feature type="region of interest" description="Disordered" evidence="6">
    <location>
        <begin position="166"/>
        <end position="185"/>
    </location>
</feature>
<organism evidence="8 9">
    <name type="scientific">Kitasatospora aureofaciens</name>
    <name type="common">Streptomyces aureofaciens</name>
    <dbReference type="NCBI Taxonomy" id="1894"/>
    <lineage>
        <taxon>Bacteria</taxon>
        <taxon>Bacillati</taxon>
        <taxon>Actinomycetota</taxon>
        <taxon>Actinomycetes</taxon>
        <taxon>Kitasatosporales</taxon>
        <taxon>Streptomycetaceae</taxon>
        <taxon>Kitasatospora</taxon>
    </lineage>
</organism>
<dbReference type="PANTHER" id="PTHR43133:SF50">
    <property type="entry name" value="ECF RNA POLYMERASE SIGMA FACTOR SIGM"/>
    <property type="match status" value="1"/>
</dbReference>
<evidence type="ECO:0000259" key="7">
    <source>
        <dbReference type="SMART" id="SM00421"/>
    </source>
</evidence>
<sequence>MGVKREQRQRQDAEFSAFVAGSGRQLLRLAELLTGDPERAKDIVQSALERAYLHWHRITGDDPIAYVRRIVVNQHRDWWRRLRNRELPTDHAPDRPLAEDLAERQAERALLHQALGTLTRRERTVVVLRYYGDLTEAAVAAELGIARGTVKSTLNRAMSKLRAHPELADRTGGPAGATTHIEVTV</sequence>
<dbReference type="PANTHER" id="PTHR43133">
    <property type="entry name" value="RNA POLYMERASE ECF-TYPE SIGMA FACTO"/>
    <property type="match status" value="1"/>
</dbReference>
<evidence type="ECO:0000256" key="4">
    <source>
        <dbReference type="ARBA" id="ARBA00023125"/>
    </source>
</evidence>
<dbReference type="GO" id="GO:0003677">
    <property type="term" value="F:DNA binding"/>
    <property type="evidence" value="ECO:0007669"/>
    <property type="project" value="UniProtKB-KW"/>
</dbReference>
<dbReference type="NCBIfam" id="TIGR02937">
    <property type="entry name" value="sigma70-ECF"/>
    <property type="match status" value="1"/>
</dbReference>
<feature type="domain" description="HTH luxR-type" evidence="7">
    <location>
        <begin position="115"/>
        <end position="171"/>
    </location>
</feature>
<keyword evidence="3" id="KW-0731">Sigma factor</keyword>
<dbReference type="Proteomes" id="UP000037395">
    <property type="component" value="Unassembled WGS sequence"/>
</dbReference>
<dbReference type="AlphaFoldDB" id="A0A1E7N1B5"/>
<reference evidence="8" key="1">
    <citation type="submission" date="2016-08" db="EMBL/GenBank/DDBJ databases">
        <title>Sequencing, Assembly and Comparative Genomics of S. aureofaciens ATCC 10762.</title>
        <authorList>
            <person name="Gradnigo J.S."/>
            <person name="Johnson N."/>
            <person name="Somerville G.A."/>
        </authorList>
    </citation>
    <scope>NUCLEOTIDE SEQUENCE [LARGE SCALE GENOMIC DNA]</scope>
    <source>
        <strain evidence="8">ATCC 10762</strain>
    </source>
</reference>
<evidence type="ECO:0000256" key="6">
    <source>
        <dbReference type="SAM" id="MobiDB-lite"/>
    </source>
</evidence>
<dbReference type="GO" id="GO:0006352">
    <property type="term" value="P:DNA-templated transcription initiation"/>
    <property type="evidence" value="ECO:0007669"/>
    <property type="project" value="InterPro"/>
</dbReference>
<gene>
    <name evidence="8" type="ORF">HS99_0035825</name>
</gene>
<dbReference type="NCBIfam" id="TIGR02983">
    <property type="entry name" value="SigE-fam_strep"/>
    <property type="match status" value="1"/>
</dbReference>
<dbReference type="EMBL" id="JPRF03000046">
    <property type="protein sequence ID" value="OEV34472.1"/>
    <property type="molecule type" value="Genomic_DNA"/>
</dbReference>
<keyword evidence="2" id="KW-0805">Transcription regulation</keyword>
<evidence type="ECO:0000313" key="8">
    <source>
        <dbReference type="EMBL" id="OEV34472.1"/>
    </source>
</evidence>
<dbReference type="CDD" id="cd06171">
    <property type="entry name" value="Sigma70_r4"/>
    <property type="match status" value="1"/>
</dbReference>
<dbReference type="SUPFAM" id="SSF88946">
    <property type="entry name" value="Sigma2 domain of RNA polymerase sigma factors"/>
    <property type="match status" value="1"/>
</dbReference>
<keyword evidence="9" id="KW-1185">Reference proteome</keyword>
<dbReference type="Pfam" id="PF04542">
    <property type="entry name" value="Sigma70_r2"/>
    <property type="match status" value="1"/>
</dbReference>
<dbReference type="InterPro" id="IPR007627">
    <property type="entry name" value="RNA_pol_sigma70_r2"/>
</dbReference>
<evidence type="ECO:0000256" key="1">
    <source>
        <dbReference type="ARBA" id="ARBA00010641"/>
    </source>
</evidence>
<dbReference type="InterPro" id="IPR014284">
    <property type="entry name" value="RNA_pol_sigma-70_dom"/>
</dbReference>
<dbReference type="SMART" id="SM00421">
    <property type="entry name" value="HTH_LUXR"/>
    <property type="match status" value="1"/>
</dbReference>
<dbReference type="GO" id="GO:0016987">
    <property type="term" value="F:sigma factor activity"/>
    <property type="evidence" value="ECO:0007669"/>
    <property type="project" value="UniProtKB-KW"/>
</dbReference>
<dbReference type="SUPFAM" id="SSF88659">
    <property type="entry name" value="Sigma3 and sigma4 domains of RNA polymerase sigma factors"/>
    <property type="match status" value="1"/>
</dbReference>
<keyword evidence="4" id="KW-0238">DNA-binding</keyword>
<evidence type="ECO:0000256" key="5">
    <source>
        <dbReference type="ARBA" id="ARBA00023163"/>
    </source>
</evidence>
<evidence type="ECO:0000313" key="9">
    <source>
        <dbReference type="Proteomes" id="UP000037395"/>
    </source>
</evidence>
<accession>A0A1E7N1B5</accession>
<dbReference type="InterPro" id="IPR039425">
    <property type="entry name" value="RNA_pol_sigma-70-like"/>
</dbReference>
<dbReference type="InterPro" id="IPR036388">
    <property type="entry name" value="WH-like_DNA-bd_sf"/>
</dbReference>
<dbReference type="InterPro" id="IPR000792">
    <property type="entry name" value="Tscrpt_reg_LuxR_C"/>
</dbReference>
<comment type="caution">
    <text evidence="8">The sequence shown here is derived from an EMBL/GenBank/DDBJ whole genome shotgun (WGS) entry which is preliminary data.</text>
</comment>
<evidence type="ECO:0000256" key="3">
    <source>
        <dbReference type="ARBA" id="ARBA00023082"/>
    </source>
</evidence>
<dbReference type="Gene3D" id="1.10.1740.10">
    <property type="match status" value="1"/>
</dbReference>
<dbReference type="InterPro" id="IPR013325">
    <property type="entry name" value="RNA_pol_sigma_r2"/>
</dbReference>
<comment type="similarity">
    <text evidence="1">Belongs to the sigma-70 factor family. ECF subfamily.</text>
</comment>
<dbReference type="InterPro" id="IPR013324">
    <property type="entry name" value="RNA_pol_sigma_r3/r4-like"/>
</dbReference>
<name>A0A1E7N1B5_KITAU</name>
<protein>
    <recommendedName>
        <fullName evidence="7">HTH luxR-type domain-containing protein</fullName>
    </recommendedName>
</protein>
<dbReference type="InterPro" id="IPR007630">
    <property type="entry name" value="RNA_pol_sigma70_r4"/>
</dbReference>
<dbReference type="Gene3D" id="1.10.10.10">
    <property type="entry name" value="Winged helix-like DNA-binding domain superfamily/Winged helix DNA-binding domain"/>
    <property type="match status" value="1"/>
</dbReference>
<evidence type="ECO:0000256" key="2">
    <source>
        <dbReference type="ARBA" id="ARBA00023015"/>
    </source>
</evidence>